<keyword evidence="4" id="KW-0676">Redox-active center</keyword>
<evidence type="ECO:0000313" key="6">
    <source>
        <dbReference type="EMBL" id="MCD7464316.1"/>
    </source>
</evidence>
<dbReference type="SUPFAM" id="SSF52833">
    <property type="entry name" value="Thioredoxin-like"/>
    <property type="match status" value="1"/>
</dbReference>
<dbReference type="PRINTS" id="PR00160">
    <property type="entry name" value="GLUTAREDOXIN"/>
</dbReference>
<evidence type="ECO:0000259" key="5">
    <source>
        <dbReference type="Pfam" id="PF00462"/>
    </source>
</evidence>
<dbReference type="InterPro" id="IPR014025">
    <property type="entry name" value="Glutaredoxin_subgr"/>
</dbReference>
<dbReference type="EMBL" id="JACEIK010000953">
    <property type="protein sequence ID" value="MCD7464316.1"/>
    <property type="molecule type" value="Genomic_DNA"/>
</dbReference>
<evidence type="ECO:0000256" key="1">
    <source>
        <dbReference type="ARBA" id="ARBA00004496"/>
    </source>
</evidence>
<reference evidence="6 7" key="1">
    <citation type="journal article" date="2021" name="BMC Genomics">
        <title>Datura genome reveals duplications of psychoactive alkaloid biosynthetic genes and high mutation rate following tissue culture.</title>
        <authorList>
            <person name="Rajewski A."/>
            <person name="Carter-House D."/>
            <person name="Stajich J."/>
            <person name="Litt A."/>
        </authorList>
    </citation>
    <scope>NUCLEOTIDE SEQUENCE [LARGE SCALE GENOMIC DNA]</scope>
    <source>
        <strain evidence="6">AR-01</strain>
    </source>
</reference>
<dbReference type="Proteomes" id="UP000823775">
    <property type="component" value="Unassembled WGS sequence"/>
</dbReference>
<comment type="caution">
    <text evidence="6">The sequence shown here is derived from an EMBL/GenBank/DDBJ whole genome shotgun (WGS) entry which is preliminary data.</text>
</comment>
<dbReference type="InterPro" id="IPR036249">
    <property type="entry name" value="Thioredoxin-like_sf"/>
</dbReference>
<proteinExistence type="inferred from homology"/>
<gene>
    <name evidence="6" type="primary">GRXS1_4</name>
    <name evidence="6" type="ORF">HAX54_052496</name>
</gene>
<sequence length="140" mass="15599">MERVMKLGAESPVVIFTKSSCCMSYSIETLIRGFGANPAVYELDELPNGREMEKALVELGCQPSVPAVFIGKELVGGSNEIMSLNLRGNKLKQLLIRANAIWNPFNNSKSRIKGKIFIDPTIHPRRQQAVEGDQQIHFLL</sequence>
<dbReference type="Pfam" id="PF00462">
    <property type="entry name" value="Glutaredoxin"/>
    <property type="match status" value="1"/>
</dbReference>
<evidence type="ECO:0000256" key="2">
    <source>
        <dbReference type="ARBA" id="ARBA00007568"/>
    </source>
</evidence>
<evidence type="ECO:0000256" key="3">
    <source>
        <dbReference type="ARBA" id="ARBA00022490"/>
    </source>
</evidence>
<accession>A0ABS8SZN1</accession>
<evidence type="ECO:0000313" key="7">
    <source>
        <dbReference type="Proteomes" id="UP000823775"/>
    </source>
</evidence>
<dbReference type="InterPro" id="IPR011905">
    <property type="entry name" value="GlrX-like_pln_2"/>
</dbReference>
<dbReference type="InterPro" id="IPR002109">
    <property type="entry name" value="Glutaredoxin"/>
</dbReference>
<comment type="similarity">
    <text evidence="2">Belongs to the glutaredoxin family. CC-type subfamily.</text>
</comment>
<dbReference type="PANTHER" id="PTHR10168">
    <property type="entry name" value="GLUTAREDOXIN"/>
    <property type="match status" value="1"/>
</dbReference>
<dbReference type="CDD" id="cd03419">
    <property type="entry name" value="GRX_GRXh_1_2_like"/>
    <property type="match status" value="1"/>
</dbReference>
<keyword evidence="3" id="KW-0963">Cytoplasm</keyword>
<dbReference type="NCBIfam" id="TIGR02189">
    <property type="entry name" value="GlrX-like_plant"/>
    <property type="match status" value="1"/>
</dbReference>
<name>A0ABS8SZN1_DATST</name>
<keyword evidence="7" id="KW-1185">Reference proteome</keyword>
<organism evidence="6 7">
    <name type="scientific">Datura stramonium</name>
    <name type="common">Jimsonweed</name>
    <name type="synonym">Common thornapple</name>
    <dbReference type="NCBI Taxonomy" id="4076"/>
    <lineage>
        <taxon>Eukaryota</taxon>
        <taxon>Viridiplantae</taxon>
        <taxon>Streptophyta</taxon>
        <taxon>Embryophyta</taxon>
        <taxon>Tracheophyta</taxon>
        <taxon>Spermatophyta</taxon>
        <taxon>Magnoliopsida</taxon>
        <taxon>eudicotyledons</taxon>
        <taxon>Gunneridae</taxon>
        <taxon>Pentapetalae</taxon>
        <taxon>asterids</taxon>
        <taxon>lamiids</taxon>
        <taxon>Solanales</taxon>
        <taxon>Solanaceae</taxon>
        <taxon>Solanoideae</taxon>
        <taxon>Datureae</taxon>
        <taxon>Datura</taxon>
    </lineage>
</organism>
<dbReference type="PROSITE" id="PS51354">
    <property type="entry name" value="GLUTAREDOXIN_2"/>
    <property type="match status" value="1"/>
</dbReference>
<evidence type="ECO:0000256" key="4">
    <source>
        <dbReference type="ARBA" id="ARBA00023284"/>
    </source>
</evidence>
<comment type="subcellular location">
    <subcellularLocation>
        <location evidence="1">Cytoplasm</location>
    </subcellularLocation>
</comment>
<dbReference type="Gene3D" id="3.40.30.10">
    <property type="entry name" value="Glutaredoxin"/>
    <property type="match status" value="1"/>
</dbReference>
<protein>
    <submittedName>
        <fullName evidence="6">Monothiol glutaredoxin-S1</fullName>
    </submittedName>
</protein>
<feature type="domain" description="Glutaredoxin" evidence="5">
    <location>
        <begin position="13"/>
        <end position="75"/>
    </location>
</feature>